<dbReference type="AlphaFoldDB" id="A0A0P0XDF7"/>
<reference evidence="1 2" key="3">
    <citation type="journal article" date="2013" name="Rice">
        <title>Improvement of the Oryza sativa Nipponbare reference genome using next generation sequence and optical map data.</title>
        <authorList>
            <person name="Kawahara Y."/>
            <person name="de la Bastide M."/>
            <person name="Hamilton J.P."/>
            <person name="Kanamori H."/>
            <person name="McCombie W.R."/>
            <person name="Ouyang S."/>
            <person name="Schwartz D.C."/>
            <person name="Tanaka T."/>
            <person name="Wu J."/>
            <person name="Zhou S."/>
            <person name="Childs K.L."/>
            <person name="Davidson R.M."/>
            <person name="Lin H."/>
            <person name="Quesada-Ocampo L."/>
            <person name="Vaillancourt B."/>
            <person name="Sakai H."/>
            <person name="Lee S.S."/>
            <person name="Kim J."/>
            <person name="Numa H."/>
            <person name="Itoh T."/>
            <person name="Buell C.R."/>
            <person name="Matsumoto T."/>
        </authorList>
    </citation>
    <scope>NUCLEOTIDE SEQUENCE [LARGE SCALE GENOMIC DNA]</scope>
    <source>
        <strain evidence="2">cv. Nipponbare</strain>
    </source>
</reference>
<gene>
    <name evidence="1" type="ordered locus">Os08g0232000</name>
    <name evidence="1" type="ORF">OSNPB_080232000</name>
</gene>
<feature type="non-terminal residue" evidence="1">
    <location>
        <position position="1"/>
    </location>
</feature>
<proteinExistence type="predicted"/>
<dbReference type="EMBL" id="AP014964">
    <property type="protein sequence ID" value="BAT04435.1"/>
    <property type="molecule type" value="Genomic_DNA"/>
</dbReference>
<reference evidence="1 2" key="2">
    <citation type="journal article" date="2013" name="Plant Cell Physiol.">
        <title>Rice Annotation Project Database (RAP-DB): an integrative and interactive database for rice genomics.</title>
        <authorList>
            <person name="Sakai H."/>
            <person name="Lee S.S."/>
            <person name="Tanaka T."/>
            <person name="Numa H."/>
            <person name="Kim J."/>
            <person name="Kawahara Y."/>
            <person name="Wakimoto H."/>
            <person name="Yang C.C."/>
            <person name="Iwamoto M."/>
            <person name="Abe T."/>
            <person name="Yamada Y."/>
            <person name="Muto A."/>
            <person name="Inokuchi H."/>
            <person name="Ikemura T."/>
            <person name="Matsumoto T."/>
            <person name="Sasaki T."/>
            <person name="Itoh T."/>
        </authorList>
    </citation>
    <scope>NUCLEOTIDE SEQUENCE [LARGE SCALE GENOMIC DNA]</scope>
    <source>
        <strain evidence="2">cv. Nipponbare</strain>
    </source>
</reference>
<dbReference type="InParanoid" id="A0A0P0XDF7"/>
<evidence type="ECO:0000313" key="1">
    <source>
        <dbReference type="EMBL" id="BAT04435.1"/>
    </source>
</evidence>
<accession>A0A0P0XDF7</accession>
<sequence length="25" mass="2931">VLQRIRVPRDDVIKMGSTWFPNFGV</sequence>
<organism evidence="1 2">
    <name type="scientific">Oryza sativa subsp. japonica</name>
    <name type="common">Rice</name>
    <dbReference type="NCBI Taxonomy" id="39947"/>
    <lineage>
        <taxon>Eukaryota</taxon>
        <taxon>Viridiplantae</taxon>
        <taxon>Streptophyta</taxon>
        <taxon>Embryophyta</taxon>
        <taxon>Tracheophyta</taxon>
        <taxon>Spermatophyta</taxon>
        <taxon>Magnoliopsida</taxon>
        <taxon>Liliopsida</taxon>
        <taxon>Poales</taxon>
        <taxon>Poaceae</taxon>
        <taxon>BOP clade</taxon>
        <taxon>Oryzoideae</taxon>
        <taxon>Oryzeae</taxon>
        <taxon>Oryzinae</taxon>
        <taxon>Oryza</taxon>
        <taxon>Oryza sativa</taxon>
    </lineage>
</organism>
<reference evidence="2" key="1">
    <citation type="journal article" date="2005" name="Nature">
        <title>The map-based sequence of the rice genome.</title>
        <authorList>
            <consortium name="International rice genome sequencing project (IRGSP)"/>
            <person name="Matsumoto T."/>
            <person name="Wu J."/>
            <person name="Kanamori H."/>
            <person name="Katayose Y."/>
            <person name="Fujisawa M."/>
            <person name="Namiki N."/>
            <person name="Mizuno H."/>
            <person name="Yamamoto K."/>
            <person name="Antonio B.A."/>
            <person name="Baba T."/>
            <person name="Sakata K."/>
            <person name="Nagamura Y."/>
            <person name="Aoki H."/>
            <person name="Arikawa K."/>
            <person name="Arita K."/>
            <person name="Bito T."/>
            <person name="Chiden Y."/>
            <person name="Fujitsuka N."/>
            <person name="Fukunaka R."/>
            <person name="Hamada M."/>
            <person name="Harada C."/>
            <person name="Hayashi A."/>
            <person name="Hijishita S."/>
            <person name="Honda M."/>
            <person name="Hosokawa S."/>
            <person name="Ichikawa Y."/>
            <person name="Idonuma A."/>
            <person name="Iijima M."/>
            <person name="Ikeda M."/>
            <person name="Ikeno M."/>
            <person name="Ito K."/>
            <person name="Ito S."/>
            <person name="Ito T."/>
            <person name="Ito Y."/>
            <person name="Ito Y."/>
            <person name="Iwabuchi A."/>
            <person name="Kamiya K."/>
            <person name="Karasawa W."/>
            <person name="Kurita K."/>
            <person name="Katagiri S."/>
            <person name="Kikuta A."/>
            <person name="Kobayashi H."/>
            <person name="Kobayashi N."/>
            <person name="Machita K."/>
            <person name="Maehara T."/>
            <person name="Masukawa M."/>
            <person name="Mizubayashi T."/>
            <person name="Mukai Y."/>
            <person name="Nagasaki H."/>
            <person name="Nagata Y."/>
            <person name="Naito S."/>
            <person name="Nakashima M."/>
            <person name="Nakama Y."/>
            <person name="Nakamichi Y."/>
            <person name="Nakamura M."/>
            <person name="Meguro A."/>
            <person name="Negishi M."/>
            <person name="Ohta I."/>
            <person name="Ohta T."/>
            <person name="Okamoto M."/>
            <person name="Ono N."/>
            <person name="Saji S."/>
            <person name="Sakaguchi M."/>
            <person name="Sakai K."/>
            <person name="Shibata M."/>
            <person name="Shimokawa T."/>
            <person name="Song J."/>
            <person name="Takazaki Y."/>
            <person name="Terasawa K."/>
            <person name="Tsugane M."/>
            <person name="Tsuji K."/>
            <person name="Ueda S."/>
            <person name="Waki K."/>
            <person name="Yamagata H."/>
            <person name="Yamamoto M."/>
            <person name="Yamamoto S."/>
            <person name="Yamane H."/>
            <person name="Yoshiki S."/>
            <person name="Yoshihara R."/>
            <person name="Yukawa K."/>
            <person name="Zhong H."/>
            <person name="Yano M."/>
            <person name="Yuan Q."/>
            <person name="Ouyang S."/>
            <person name="Liu J."/>
            <person name="Jones K.M."/>
            <person name="Gansberger K."/>
            <person name="Moffat K."/>
            <person name="Hill J."/>
            <person name="Bera J."/>
            <person name="Fadrosh D."/>
            <person name="Jin S."/>
            <person name="Johri S."/>
            <person name="Kim M."/>
            <person name="Overton L."/>
            <person name="Reardon M."/>
            <person name="Tsitrin T."/>
            <person name="Vuong H."/>
            <person name="Weaver B."/>
            <person name="Ciecko A."/>
            <person name="Tallon L."/>
            <person name="Jackson J."/>
            <person name="Pai G."/>
            <person name="Aken S.V."/>
            <person name="Utterback T."/>
            <person name="Reidmuller S."/>
            <person name="Feldblyum T."/>
            <person name="Hsiao J."/>
            <person name="Zismann V."/>
            <person name="Iobst S."/>
            <person name="de Vazeille A.R."/>
            <person name="Buell C.R."/>
            <person name="Ying K."/>
            <person name="Li Y."/>
            <person name="Lu T."/>
            <person name="Huang Y."/>
            <person name="Zhao Q."/>
            <person name="Feng Q."/>
            <person name="Zhang L."/>
            <person name="Zhu J."/>
            <person name="Weng Q."/>
            <person name="Mu J."/>
            <person name="Lu Y."/>
            <person name="Fan D."/>
            <person name="Liu Y."/>
            <person name="Guan J."/>
            <person name="Zhang Y."/>
            <person name="Yu S."/>
            <person name="Liu X."/>
            <person name="Zhang Y."/>
            <person name="Hong G."/>
            <person name="Han B."/>
            <person name="Choisne N."/>
            <person name="Demange N."/>
            <person name="Orjeda G."/>
            <person name="Samain S."/>
            <person name="Cattolico L."/>
            <person name="Pelletier E."/>
            <person name="Couloux A."/>
            <person name="Segurens B."/>
            <person name="Wincker P."/>
            <person name="D'Hont A."/>
            <person name="Scarpelli C."/>
            <person name="Weissenbach J."/>
            <person name="Salanoubat M."/>
            <person name="Quetier F."/>
            <person name="Yu Y."/>
            <person name="Kim H.R."/>
            <person name="Rambo T."/>
            <person name="Currie J."/>
            <person name="Collura K."/>
            <person name="Luo M."/>
            <person name="Yang T."/>
            <person name="Ammiraju J.S.S."/>
            <person name="Engler F."/>
            <person name="Soderlund C."/>
            <person name="Wing R.A."/>
            <person name="Palmer L.E."/>
            <person name="de la Bastide M."/>
            <person name="Spiegel L."/>
            <person name="Nascimento L."/>
            <person name="Zutavern T."/>
            <person name="O'Shaughnessy A."/>
            <person name="Dike S."/>
            <person name="Dedhia N."/>
            <person name="Preston R."/>
            <person name="Balija V."/>
            <person name="McCombie W.R."/>
            <person name="Chow T."/>
            <person name="Chen H."/>
            <person name="Chung M."/>
            <person name="Chen C."/>
            <person name="Shaw J."/>
            <person name="Wu H."/>
            <person name="Hsiao K."/>
            <person name="Chao Y."/>
            <person name="Chu M."/>
            <person name="Cheng C."/>
            <person name="Hour A."/>
            <person name="Lee P."/>
            <person name="Lin S."/>
            <person name="Lin Y."/>
            <person name="Liou J."/>
            <person name="Liu S."/>
            <person name="Hsing Y."/>
            <person name="Raghuvanshi S."/>
            <person name="Mohanty A."/>
            <person name="Bharti A.K."/>
            <person name="Gaur A."/>
            <person name="Gupta V."/>
            <person name="Kumar D."/>
            <person name="Ravi V."/>
            <person name="Vij S."/>
            <person name="Kapur A."/>
            <person name="Khurana P."/>
            <person name="Khurana P."/>
            <person name="Khurana J.P."/>
            <person name="Tyagi A.K."/>
            <person name="Gaikwad K."/>
            <person name="Singh A."/>
            <person name="Dalal V."/>
            <person name="Srivastava S."/>
            <person name="Dixit A."/>
            <person name="Pal A.K."/>
            <person name="Ghazi I.A."/>
            <person name="Yadav M."/>
            <person name="Pandit A."/>
            <person name="Bhargava A."/>
            <person name="Sureshbabu K."/>
            <person name="Batra K."/>
            <person name="Sharma T.R."/>
            <person name="Mohapatra T."/>
            <person name="Singh N.K."/>
            <person name="Messing J."/>
            <person name="Nelson A.B."/>
            <person name="Fuks G."/>
            <person name="Kavchok S."/>
            <person name="Keizer G."/>
            <person name="Linton E."/>
            <person name="Llaca V."/>
            <person name="Song R."/>
            <person name="Tanyolac B."/>
            <person name="Young S."/>
            <person name="Ho-Il K."/>
            <person name="Hahn J.H."/>
            <person name="Sangsakoo G."/>
            <person name="Vanavichit A."/>
            <person name="de Mattos Luiz.A.T."/>
            <person name="Zimmer P.D."/>
            <person name="Malone G."/>
            <person name="Dellagostin O."/>
            <person name="de Oliveira A.C."/>
            <person name="Bevan M."/>
            <person name="Bancroft I."/>
            <person name="Minx P."/>
            <person name="Cordum H."/>
            <person name="Wilson R."/>
            <person name="Cheng Z."/>
            <person name="Jin W."/>
            <person name="Jiang J."/>
            <person name="Leong S.A."/>
            <person name="Iwama H."/>
            <person name="Gojobori T."/>
            <person name="Itoh T."/>
            <person name="Niimura Y."/>
            <person name="Fujii Y."/>
            <person name="Habara T."/>
            <person name="Sakai H."/>
            <person name="Sato Y."/>
            <person name="Wilson G."/>
            <person name="Kumar K."/>
            <person name="McCouch S."/>
            <person name="Juretic N."/>
            <person name="Hoen D."/>
            <person name="Wright S."/>
            <person name="Bruskiewich R."/>
            <person name="Bureau T."/>
            <person name="Miyao A."/>
            <person name="Hirochika H."/>
            <person name="Nishikawa T."/>
            <person name="Kadowaki K."/>
            <person name="Sugiura M."/>
            <person name="Burr B."/>
            <person name="Sasaki T."/>
        </authorList>
    </citation>
    <scope>NUCLEOTIDE SEQUENCE [LARGE SCALE GENOMIC DNA]</scope>
    <source>
        <strain evidence="2">cv. Nipponbare</strain>
    </source>
</reference>
<dbReference type="Gramene" id="Os08t0232000-01">
    <property type="protein sequence ID" value="Os08t0232000-01"/>
    <property type="gene ID" value="Os08g0232000"/>
</dbReference>
<protein>
    <submittedName>
        <fullName evidence="1">Os08g0232000 protein</fullName>
    </submittedName>
</protein>
<dbReference type="Proteomes" id="UP000059680">
    <property type="component" value="Chromosome 8"/>
</dbReference>
<name>A0A0P0XDF7_ORYSJ</name>
<evidence type="ECO:0000313" key="2">
    <source>
        <dbReference type="Proteomes" id="UP000059680"/>
    </source>
</evidence>
<keyword evidence="2" id="KW-1185">Reference proteome</keyword>
<dbReference type="PaxDb" id="39947-A0A0P0XDF7"/>